<dbReference type="AlphaFoldDB" id="A0A7J2U1W0"/>
<sequence>MLPTPGEALDALWQSFIALLPNIVAAIIWVALGIIIGVIVGKIVSKVIDKYVEKPLAKTDLGKSIQALGIELSSLIGGLVMAFIIALSLVVAIGYIPLGGDGGAMIYSVVSYIPYLIGGIAVLTLGIILSILLSKYIGSTILPSLGEGYKHLVHFIENLVLIGLIAVMLTVAFTLLRLPSGMVYPLLVGVVSIAMGVIIVVETTKTITENNPDFAKVAPYLQFTVILAFILVGLAAIFSSYGYVGDVLKMLSLGIAIAFAIVLIPVAFYLVKSTLMELKR</sequence>
<evidence type="ECO:0000256" key="1">
    <source>
        <dbReference type="SAM" id="Phobius"/>
    </source>
</evidence>
<comment type="caution">
    <text evidence="2">The sequence shown here is derived from an EMBL/GenBank/DDBJ whole genome shotgun (WGS) entry which is preliminary data.</text>
</comment>
<proteinExistence type="predicted"/>
<keyword evidence="1" id="KW-0472">Membrane</keyword>
<accession>A0A7J2U1W0</accession>
<dbReference type="InterPro" id="IPR008910">
    <property type="entry name" value="MSC_TM_helix"/>
</dbReference>
<organism evidence="2">
    <name type="scientific">Ignisphaera aggregans</name>
    <dbReference type="NCBI Taxonomy" id="334771"/>
    <lineage>
        <taxon>Archaea</taxon>
        <taxon>Thermoproteota</taxon>
        <taxon>Thermoprotei</taxon>
        <taxon>Desulfurococcales</taxon>
        <taxon>Desulfurococcaceae</taxon>
        <taxon>Ignisphaera</taxon>
    </lineage>
</organism>
<feature type="transmembrane region" description="Helical" evidence="1">
    <location>
        <begin position="12"/>
        <end position="40"/>
    </location>
</feature>
<evidence type="ECO:0000313" key="2">
    <source>
        <dbReference type="EMBL" id="HEM66808.1"/>
    </source>
</evidence>
<gene>
    <name evidence="2" type="ORF">ENO26_04465</name>
</gene>
<protein>
    <submittedName>
        <fullName evidence="2">Uncharacterized protein</fullName>
    </submittedName>
</protein>
<name>A0A7J2U1W0_9CREN</name>
<keyword evidence="1" id="KW-1133">Transmembrane helix</keyword>
<dbReference type="EMBL" id="DSEU01000030">
    <property type="protein sequence ID" value="HEM66808.1"/>
    <property type="molecule type" value="Genomic_DNA"/>
</dbReference>
<feature type="transmembrane region" description="Helical" evidence="1">
    <location>
        <begin position="112"/>
        <end position="134"/>
    </location>
</feature>
<keyword evidence="1" id="KW-0812">Transmembrane</keyword>
<feature type="transmembrane region" description="Helical" evidence="1">
    <location>
        <begin position="182"/>
        <end position="201"/>
    </location>
</feature>
<feature type="transmembrane region" description="Helical" evidence="1">
    <location>
        <begin position="221"/>
        <end position="244"/>
    </location>
</feature>
<dbReference type="Pfam" id="PF05552">
    <property type="entry name" value="MS_channel_1st_1"/>
    <property type="match status" value="1"/>
</dbReference>
<feature type="transmembrane region" description="Helical" evidence="1">
    <location>
        <begin position="72"/>
        <end position="96"/>
    </location>
</feature>
<feature type="transmembrane region" description="Helical" evidence="1">
    <location>
        <begin position="250"/>
        <end position="271"/>
    </location>
</feature>
<feature type="transmembrane region" description="Helical" evidence="1">
    <location>
        <begin position="155"/>
        <end position="176"/>
    </location>
</feature>
<reference evidence="2" key="1">
    <citation type="journal article" date="2020" name="mSystems">
        <title>Genome- and Community-Level Interaction Insights into Carbon Utilization and Element Cycling Functions of Hydrothermarchaeota in Hydrothermal Sediment.</title>
        <authorList>
            <person name="Zhou Z."/>
            <person name="Liu Y."/>
            <person name="Xu W."/>
            <person name="Pan J."/>
            <person name="Luo Z.H."/>
            <person name="Li M."/>
        </authorList>
    </citation>
    <scope>NUCLEOTIDE SEQUENCE [LARGE SCALE GENOMIC DNA]</scope>
    <source>
        <strain evidence="2">SpSt-125</strain>
    </source>
</reference>